<sequence>MKLGRIYQGDHTSQDYQTSVMEWLDSLTYTPKNTNQFPRQQQAYSYSQHNKLYNQKRKVNIKNNQRMNQKESQLLEQMTMETMTNLCTQSNPSITLTETMDSERMTAGRSYRLLSTEKRILRLISQKTSANNPPHNLNGSDRFRGNGCGKQLQAATNENGHQNHNAIDNSSIEDSNEQANDNRIGEQQQNKQRTKNEIQHQRDSVNNNPRKIGPPHTTHSEQKLGNPNISQPKCQPPLIPHLPNQVKLKRKLQFPNNGCNQPTTMKLEAKQVKQSPYPISPQGVPQLEPTPTLITTSYPSRSKKRQMQPQLLQTSPQNTPKATRPVQDPRNRIMDSTLIIRQRQSKTPRLISWNRWTDQVRNEERREGRDFENCETDNDIEETLDRNEGINSEILGIMGNYQHEIFHPIRIFYLIERQKDYQQTIKQVIGNEIYGNRKRNERVQHNV</sequence>
<organism evidence="2 3">
    <name type="scientific">Streblomastix strix</name>
    <dbReference type="NCBI Taxonomy" id="222440"/>
    <lineage>
        <taxon>Eukaryota</taxon>
        <taxon>Metamonada</taxon>
        <taxon>Preaxostyla</taxon>
        <taxon>Oxymonadida</taxon>
        <taxon>Streblomastigidae</taxon>
        <taxon>Streblomastix</taxon>
    </lineage>
</organism>
<name>A0A5J4WQ36_9EUKA</name>
<evidence type="ECO:0000313" key="2">
    <source>
        <dbReference type="EMBL" id="KAA6397257.1"/>
    </source>
</evidence>
<reference evidence="2 3" key="1">
    <citation type="submission" date="2019-03" db="EMBL/GenBank/DDBJ databases">
        <title>Single cell metagenomics reveals metabolic interactions within the superorganism composed of flagellate Streblomastix strix and complex community of Bacteroidetes bacteria on its surface.</title>
        <authorList>
            <person name="Treitli S.C."/>
            <person name="Kolisko M."/>
            <person name="Husnik F."/>
            <person name="Keeling P."/>
            <person name="Hampl V."/>
        </authorList>
    </citation>
    <scope>NUCLEOTIDE SEQUENCE [LARGE SCALE GENOMIC DNA]</scope>
    <source>
        <strain evidence="2">ST1C</strain>
    </source>
</reference>
<evidence type="ECO:0000313" key="3">
    <source>
        <dbReference type="Proteomes" id="UP000324800"/>
    </source>
</evidence>
<feature type="compositionally biased region" description="Polar residues" evidence="1">
    <location>
        <begin position="307"/>
        <end position="321"/>
    </location>
</feature>
<feature type="compositionally biased region" description="Polar residues" evidence="1">
    <location>
        <begin position="153"/>
        <end position="191"/>
    </location>
</feature>
<feature type="region of interest" description="Disordered" evidence="1">
    <location>
        <begin position="125"/>
        <end position="238"/>
    </location>
</feature>
<dbReference type="EMBL" id="SNRW01001221">
    <property type="protein sequence ID" value="KAA6397257.1"/>
    <property type="molecule type" value="Genomic_DNA"/>
</dbReference>
<dbReference type="AlphaFoldDB" id="A0A5J4WQ36"/>
<gene>
    <name evidence="2" type="ORF">EZS28_007211</name>
</gene>
<dbReference type="Proteomes" id="UP000324800">
    <property type="component" value="Unassembled WGS sequence"/>
</dbReference>
<feature type="compositionally biased region" description="Basic and acidic residues" evidence="1">
    <location>
        <begin position="194"/>
        <end position="203"/>
    </location>
</feature>
<protein>
    <submittedName>
        <fullName evidence="2">Uncharacterized protein</fullName>
    </submittedName>
</protein>
<accession>A0A5J4WQ36</accession>
<proteinExistence type="predicted"/>
<comment type="caution">
    <text evidence="2">The sequence shown here is derived from an EMBL/GenBank/DDBJ whole genome shotgun (WGS) entry which is preliminary data.</text>
</comment>
<feature type="compositionally biased region" description="Polar residues" evidence="1">
    <location>
        <begin position="223"/>
        <end position="233"/>
    </location>
</feature>
<evidence type="ECO:0000256" key="1">
    <source>
        <dbReference type="SAM" id="MobiDB-lite"/>
    </source>
</evidence>
<feature type="compositionally biased region" description="Polar residues" evidence="1">
    <location>
        <begin position="125"/>
        <end position="139"/>
    </location>
</feature>
<feature type="region of interest" description="Disordered" evidence="1">
    <location>
        <begin position="299"/>
        <end position="328"/>
    </location>
</feature>